<dbReference type="Proteomes" id="UP000887577">
    <property type="component" value="Unplaced"/>
</dbReference>
<dbReference type="AlphaFoldDB" id="A0A914YKD6"/>
<reference evidence="3" key="1">
    <citation type="submission" date="2022-11" db="UniProtKB">
        <authorList>
            <consortium name="WormBaseParasite"/>
        </authorList>
    </citation>
    <scope>IDENTIFICATION</scope>
</reference>
<proteinExistence type="predicted"/>
<dbReference type="WBParaSite" id="PSU_v2.g19332.t1">
    <property type="protein sequence ID" value="PSU_v2.g19332.t1"/>
    <property type="gene ID" value="PSU_v2.g19332"/>
</dbReference>
<sequence>MADARVDHLHAGIGQALGQFVLQVLGDLAGMAAQGQLAILMLVVRIAGGHRAQRRFGLDVHEALVVVHVVDRFGGIDHLPDDHRGDLDRAAVQLVDLQLAALEVAHALADPALGKEGVVPAQAVVLHRAHVLAEQAQYRRLVGLDGVQAGQDEHAQRHQQGAQQHQQQVGRAGSGLGCHAQYEQGCAGEGDEQGAGQRAEAVEGRQ</sequence>
<organism evidence="2 3">
    <name type="scientific">Panagrolaimus superbus</name>
    <dbReference type="NCBI Taxonomy" id="310955"/>
    <lineage>
        <taxon>Eukaryota</taxon>
        <taxon>Metazoa</taxon>
        <taxon>Ecdysozoa</taxon>
        <taxon>Nematoda</taxon>
        <taxon>Chromadorea</taxon>
        <taxon>Rhabditida</taxon>
        <taxon>Tylenchina</taxon>
        <taxon>Panagrolaimomorpha</taxon>
        <taxon>Panagrolaimoidea</taxon>
        <taxon>Panagrolaimidae</taxon>
        <taxon>Panagrolaimus</taxon>
    </lineage>
</organism>
<evidence type="ECO:0000313" key="2">
    <source>
        <dbReference type="Proteomes" id="UP000887577"/>
    </source>
</evidence>
<feature type="region of interest" description="Disordered" evidence="1">
    <location>
        <begin position="150"/>
        <end position="173"/>
    </location>
</feature>
<name>A0A914YKD6_9BILA</name>
<feature type="compositionally biased region" description="Low complexity" evidence="1">
    <location>
        <begin position="158"/>
        <end position="171"/>
    </location>
</feature>
<keyword evidence="2" id="KW-1185">Reference proteome</keyword>
<accession>A0A914YKD6</accession>
<protein>
    <submittedName>
        <fullName evidence="3">Uncharacterized protein</fullName>
    </submittedName>
</protein>
<evidence type="ECO:0000313" key="3">
    <source>
        <dbReference type="WBParaSite" id="PSU_v2.g19332.t1"/>
    </source>
</evidence>
<feature type="region of interest" description="Disordered" evidence="1">
    <location>
        <begin position="186"/>
        <end position="206"/>
    </location>
</feature>
<evidence type="ECO:0000256" key="1">
    <source>
        <dbReference type="SAM" id="MobiDB-lite"/>
    </source>
</evidence>